<name>A0A0C9V0V8_SPHS4</name>
<proteinExistence type="predicted"/>
<evidence type="ECO:0000313" key="3">
    <source>
        <dbReference type="Proteomes" id="UP000054279"/>
    </source>
</evidence>
<evidence type="ECO:0000313" key="2">
    <source>
        <dbReference type="EMBL" id="KIJ31236.1"/>
    </source>
</evidence>
<keyword evidence="3" id="KW-1185">Reference proteome</keyword>
<evidence type="ECO:0008006" key="4">
    <source>
        <dbReference type="Google" id="ProtNLM"/>
    </source>
</evidence>
<gene>
    <name evidence="2" type="ORF">M422DRAFT_186206</name>
</gene>
<dbReference type="EMBL" id="KN837245">
    <property type="protein sequence ID" value="KIJ31236.1"/>
    <property type="molecule type" value="Genomic_DNA"/>
</dbReference>
<organism evidence="2 3">
    <name type="scientific">Sphaerobolus stellatus (strain SS14)</name>
    <dbReference type="NCBI Taxonomy" id="990650"/>
    <lineage>
        <taxon>Eukaryota</taxon>
        <taxon>Fungi</taxon>
        <taxon>Dikarya</taxon>
        <taxon>Basidiomycota</taxon>
        <taxon>Agaricomycotina</taxon>
        <taxon>Agaricomycetes</taxon>
        <taxon>Phallomycetidae</taxon>
        <taxon>Geastrales</taxon>
        <taxon>Sphaerobolaceae</taxon>
        <taxon>Sphaerobolus</taxon>
    </lineage>
</organism>
<dbReference type="Gene3D" id="3.60.130.30">
    <property type="match status" value="1"/>
</dbReference>
<dbReference type="HOGENOM" id="CLU_100847_0_0_1"/>
<dbReference type="OrthoDB" id="3249298at2759"/>
<keyword evidence="1" id="KW-0732">Signal</keyword>
<feature type="signal peptide" evidence="1">
    <location>
        <begin position="1"/>
        <end position="25"/>
    </location>
</feature>
<dbReference type="AlphaFoldDB" id="A0A0C9V0V8"/>
<sequence>PLLPGHPQYLIMHFISLLSPSICEALWNTWLALKAAGIQTVMLNANRSTEPQLHTGIWGHYKQFPYVLRETLIQSAAGEKALDELMRIIGTMVVPRLEALLLKHNPMVLERQQRAHRYVKSFKHIQDAIKARPCLDMGGLFFTLAIKEGGSQIPHLDWLDHPGIYAFVIMVGPGWTGGELCFPQLGKKIVTCPGMVIAFQARYLAHFAGESVGERLIITCFSDQFTVARALKKYGDIVFVN</sequence>
<dbReference type="Proteomes" id="UP000054279">
    <property type="component" value="Unassembled WGS sequence"/>
</dbReference>
<protein>
    <recommendedName>
        <fullName evidence="4">Prolyl 4-hydroxylase alpha subunit Fe(2+) 2OG dioxygenase domain-containing protein</fullName>
    </recommendedName>
</protein>
<reference evidence="2 3" key="1">
    <citation type="submission" date="2014-06" db="EMBL/GenBank/DDBJ databases">
        <title>Evolutionary Origins and Diversification of the Mycorrhizal Mutualists.</title>
        <authorList>
            <consortium name="DOE Joint Genome Institute"/>
            <consortium name="Mycorrhizal Genomics Consortium"/>
            <person name="Kohler A."/>
            <person name="Kuo A."/>
            <person name="Nagy L.G."/>
            <person name="Floudas D."/>
            <person name="Copeland A."/>
            <person name="Barry K.W."/>
            <person name="Cichocki N."/>
            <person name="Veneault-Fourrey C."/>
            <person name="LaButti K."/>
            <person name="Lindquist E.A."/>
            <person name="Lipzen A."/>
            <person name="Lundell T."/>
            <person name="Morin E."/>
            <person name="Murat C."/>
            <person name="Riley R."/>
            <person name="Ohm R."/>
            <person name="Sun H."/>
            <person name="Tunlid A."/>
            <person name="Henrissat B."/>
            <person name="Grigoriev I.V."/>
            <person name="Hibbett D.S."/>
            <person name="Martin F."/>
        </authorList>
    </citation>
    <scope>NUCLEOTIDE SEQUENCE [LARGE SCALE GENOMIC DNA]</scope>
    <source>
        <strain evidence="2 3">SS14</strain>
    </source>
</reference>
<evidence type="ECO:0000256" key="1">
    <source>
        <dbReference type="SAM" id="SignalP"/>
    </source>
</evidence>
<accession>A0A0C9V0V8</accession>
<feature type="chain" id="PRO_5002205106" description="Prolyl 4-hydroxylase alpha subunit Fe(2+) 2OG dioxygenase domain-containing protein" evidence="1">
    <location>
        <begin position="26"/>
        <end position="241"/>
    </location>
</feature>
<feature type="non-terminal residue" evidence="2">
    <location>
        <position position="1"/>
    </location>
</feature>